<dbReference type="EMBL" id="CP035232">
    <property type="protein sequence ID" value="QAT64110.1"/>
    <property type="molecule type" value="Genomic_DNA"/>
</dbReference>
<sequence length="129" mass="14918">MWHEILDRNIFISNLYNEVPQLKDVRIIAIKIDDEGRRVSINFNMPKFADNPPLKWKNQNYNTVFVELDFFDVQEFSMNSSDKIYRGDINMKSDTDGNSEVNITGSLNLKLKAGYGMIQSVSGYIDTLE</sequence>
<proteinExistence type="predicted"/>
<dbReference type="GeneID" id="82851781"/>
<dbReference type="Pfam" id="PF15594">
    <property type="entry name" value="Imm50"/>
    <property type="match status" value="1"/>
</dbReference>
<dbReference type="Proteomes" id="UP000288675">
    <property type="component" value="Chromosome"/>
</dbReference>
<evidence type="ECO:0008006" key="3">
    <source>
        <dbReference type="Google" id="ProtNLM"/>
    </source>
</evidence>
<protein>
    <recommendedName>
        <fullName evidence="3">Immunity protein 50</fullName>
    </recommendedName>
</protein>
<accession>A0AAJ4D171</accession>
<evidence type="ECO:0000313" key="1">
    <source>
        <dbReference type="EMBL" id="QAT64110.1"/>
    </source>
</evidence>
<organism evidence="1 2">
    <name type="scientific">Bacillus glycinifermentans</name>
    <dbReference type="NCBI Taxonomy" id="1664069"/>
    <lineage>
        <taxon>Bacteria</taxon>
        <taxon>Bacillati</taxon>
        <taxon>Bacillota</taxon>
        <taxon>Bacilli</taxon>
        <taxon>Bacillales</taxon>
        <taxon>Bacillaceae</taxon>
        <taxon>Bacillus</taxon>
    </lineage>
</organism>
<dbReference type="KEGG" id="bgy:BGLY_0650"/>
<dbReference type="AlphaFoldDB" id="A0AAJ4D171"/>
<dbReference type="InterPro" id="IPR028957">
    <property type="entry name" value="Imm50"/>
</dbReference>
<dbReference type="RefSeq" id="WP_046132024.1">
    <property type="nucleotide sequence ID" value="NZ_CP035232.1"/>
</dbReference>
<gene>
    <name evidence="1" type="ORF">EQZ20_03705</name>
</gene>
<evidence type="ECO:0000313" key="2">
    <source>
        <dbReference type="Proteomes" id="UP000288675"/>
    </source>
</evidence>
<name>A0AAJ4D171_9BACI</name>
<reference evidence="1 2" key="1">
    <citation type="submission" date="2019-01" db="EMBL/GenBank/DDBJ databases">
        <title>Genome sequence of Bacillus glycinifermentans SRCM103574.</title>
        <authorList>
            <person name="Kong H.-J."/>
            <person name="Jeong S.-Y."/>
            <person name="Jeong D.-Y."/>
        </authorList>
    </citation>
    <scope>NUCLEOTIDE SEQUENCE [LARGE SCALE GENOMIC DNA]</scope>
    <source>
        <strain evidence="1 2">SRCM103574</strain>
    </source>
</reference>